<organism evidence="1 2">
    <name type="scientific">Myroides marinus</name>
    <dbReference type="NCBI Taxonomy" id="703342"/>
    <lineage>
        <taxon>Bacteria</taxon>
        <taxon>Pseudomonadati</taxon>
        <taxon>Bacteroidota</taxon>
        <taxon>Flavobacteriia</taxon>
        <taxon>Flavobacteriales</taxon>
        <taxon>Flavobacteriaceae</taxon>
        <taxon>Myroides</taxon>
    </lineage>
</organism>
<gene>
    <name evidence="1" type="ORF">AV926_02855</name>
</gene>
<dbReference type="EMBL" id="LQNU01000033">
    <property type="protein sequence ID" value="KZE83860.1"/>
    <property type="molecule type" value="Genomic_DNA"/>
</dbReference>
<dbReference type="RefSeq" id="WP_038986416.1">
    <property type="nucleotide sequence ID" value="NZ_JACAJN010000048.1"/>
</dbReference>
<sequence>MKSKYLHIKSFHSILLIIVALLMNVTLSFGQNDMTKLRDGSVSGNVDVSAAPFSILELESVTKGFLLPRMTTAERNALTNKITDKVRGNGLAIYNTDNDCINYWSTAAKKWLSVCGTIPPAKITLDCAKVYLNASGDTELKQGQSLKETDVLYVTVSVVESGSYTISGVTNNGYSFSKAGVFETAGTYSMPLEGFGTPLEANEKPNGDAVVFKVNGKEVSCTDVKIPVKSSALSFKIVEPQAIALTWSAYKGVPLNAADNIIKVKVNVTTPGFWRVQSDKTDNGISLSGSGEFKEGDTGEQIITIYGQGTPIDVKDSTFKLETNSKENKTSNVSVTVKVVPTAFELVCSEPTQIEVRGEYNEDAKLNKSHSVQLPIKVLAPGIMNIVLKATIKGATDKTMEFRADNTVLSFNGSDNIQYVTLYPAKDAVTNDDVIVPTKSTEIVFTELVSNSGTFCANFPKKDVVARSKNYSFDCAGALMMAGSSVSYENYFTVNTPFVSGQGLLVIVNVGYAENYKIKTNTVNGVYFEKSGQFTEQEKSSGRATVILEPFGKFEAPGNFYFSLSTEGMQTDLVNACSVVAQVRGRDINILSIGGSAYSPDPKRPDVSPYAIIGSSRNFGPNGKVKVNNINVVSYSHIHRENLASLISRHRADIIIIGYPARFDVSQKNDLVNFVKVQNGVLIVADESNFGGDETSIQLVRDLGNGGTPTASNRSDVFSLVNPVIGPSSDPVITTTEFGSISGGRLGNDVAANGWYFKGLPSSYIPLVVSEKDRNGVFAFRHSSLGFIFIGDGGAFAGRYNYYSNHIWPAVISQDGTPLVHNKYTGGSVSNAIFYANSIKWAIDYVIKNKPLN</sequence>
<protein>
    <submittedName>
        <fullName evidence="1">Uncharacterized protein</fullName>
    </submittedName>
</protein>
<proteinExistence type="predicted"/>
<reference evidence="1 2" key="1">
    <citation type="submission" date="2016-01" db="EMBL/GenBank/DDBJ databases">
        <title>Whole genome sequencing of Myroides marinus L41.</title>
        <authorList>
            <person name="Hong K.W."/>
        </authorList>
    </citation>
    <scope>NUCLEOTIDE SEQUENCE [LARGE SCALE GENOMIC DNA]</scope>
    <source>
        <strain evidence="1 2">L41</strain>
    </source>
</reference>
<dbReference type="Proteomes" id="UP000076630">
    <property type="component" value="Unassembled WGS sequence"/>
</dbReference>
<dbReference type="OrthoDB" id="581140at2"/>
<evidence type="ECO:0000313" key="1">
    <source>
        <dbReference type="EMBL" id="KZE83860.1"/>
    </source>
</evidence>
<comment type="caution">
    <text evidence="1">The sequence shown here is derived from an EMBL/GenBank/DDBJ whole genome shotgun (WGS) entry which is preliminary data.</text>
</comment>
<accession>A0A164AHE6</accession>
<keyword evidence="2" id="KW-1185">Reference proteome</keyword>
<evidence type="ECO:0000313" key="2">
    <source>
        <dbReference type="Proteomes" id="UP000076630"/>
    </source>
</evidence>
<dbReference type="AlphaFoldDB" id="A0A164AHE6"/>
<name>A0A164AHE6_9FLAO</name>